<dbReference type="Proteomes" id="UP001287356">
    <property type="component" value="Unassembled WGS sequence"/>
</dbReference>
<accession>A0AAE0JZJ2</accession>
<feature type="compositionally biased region" description="Basic residues" evidence="5">
    <location>
        <begin position="147"/>
        <end position="157"/>
    </location>
</feature>
<dbReference type="InterPro" id="IPR000679">
    <property type="entry name" value="Znf_GATA"/>
</dbReference>
<feature type="region of interest" description="Disordered" evidence="5">
    <location>
        <begin position="137"/>
        <end position="162"/>
    </location>
</feature>
<dbReference type="EMBL" id="JAULSN010000007">
    <property type="protein sequence ID" value="KAK3366805.1"/>
    <property type="molecule type" value="Genomic_DNA"/>
</dbReference>
<dbReference type="Gene3D" id="3.30.50.10">
    <property type="entry name" value="Erythroid Transcription Factor GATA-1, subunit A"/>
    <property type="match status" value="1"/>
</dbReference>
<evidence type="ECO:0000313" key="8">
    <source>
        <dbReference type="Proteomes" id="UP001287356"/>
    </source>
</evidence>
<comment type="caution">
    <text evidence="7">The sequence shown here is derived from an EMBL/GenBank/DDBJ whole genome shotgun (WGS) entry which is preliminary data.</text>
</comment>
<dbReference type="PANTHER" id="PTHR45658">
    <property type="entry name" value="GATA TRANSCRIPTION FACTOR"/>
    <property type="match status" value="1"/>
</dbReference>
<dbReference type="InterPro" id="IPR013088">
    <property type="entry name" value="Znf_NHR/GATA"/>
</dbReference>
<gene>
    <name evidence="7" type="ORF">B0T24DRAFT_681996</name>
</gene>
<feature type="compositionally biased region" description="Basic residues" evidence="5">
    <location>
        <begin position="14"/>
        <end position="23"/>
    </location>
</feature>
<sequence>MAGSRPNHSPQPHPRQRQRRHANTARTNPRPPPSVTNSSQDSSIYVSVEDEPYGLVVEKSFWRIFHGSQELLRLAGLYKEHRDSLPAGQLPRAVTMPRSIDMVAATQAAWSVLQAVGNINDHNQRVAVDDAWLRREQQLEGDSSPPGKRRHGAPKRKRENENDADFLRCADCGVLDSPQWRHGPAGPATLCNVCGLLLAKRCQNQKMPRGPPSSRRHSQA</sequence>
<dbReference type="GO" id="GO:0043565">
    <property type="term" value="F:sequence-specific DNA binding"/>
    <property type="evidence" value="ECO:0007669"/>
    <property type="project" value="InterPro"/>
</dbReference>
<keyword evidence="1" id="KW-0479">Metal-binding</keyword>
<reference evidence="7" key="2">
    <citation type="submission" date="2023-06" db="EMBL/GenBank/DDBJ databases">
        <authorList>
            <consortium name="Lawrence Berkeley National Laboratory"/>
            <person name="Haridas S."/>
            <person name="Hensen N."/>
            <person name="Bonometti L."/>
            <person name="Westerberg I."/>
            <person name="Brannstrom I.O."/>
            <person name="Guillou S."/>
            <person name="Cros-Aarteil S."/>
            <person name="Calhoun S."/>
            <person name="Kuo A."/>
            <person name="Mondo S."/>
            <person name="Pangilinan J."/>
            <person name="Riley R."/>
            <person name="Labutti K."/>
            <person name="Andreopoulos B."/>
            <person name="Lipzen A."/>
            <person name="Chen C."/>
            <person name="Yanf M."/>
            <person name="Daum C."/>
            <person name="Ng V."/>
            <person name="Clum A."/>
            <person name="Steindorff A."/>
            <person name="Ohm R."/>
            <person name="Martin F."/>
            <person name="Silar P."/>
            <person name="Natvig D."/>
            <person name="Lalanne C."/>
            <person name="Gautier V."/>
            <person name="Ament-Velasquez S.L."/>
            <person name="Kruys A."/>
            <person name="Hutchinson M.I."/>
            <person name="Powell A.J."/>
            <person name="Barry K."/>
            <person name="Miller A.N."/>
            <person name="Grigoriev I.V."/>
            <person name="Debuchy R."/>
            <person name="Gladieux P."/>
            <person name="Thoren M.H."/>
            <person name="Johannesson H."/>
        </authorList>
    </citation>
    <scope>NUCLEOTIDE SEQUENCE</scope>
    <source>
        <strain evidence="7">CBS 958.72</strain>
    </source>
</reference>
<evidence type="ECO:0000256" key="2">
    <source>
        <dbReference type="ARBA" id="ARBA00022771"/>
    </source>
</evidence>
<dbReference type="GO" id="GO:0006355">
    <property type="term" value="P:regulation of DNA-templated transcription"/>
    <property type="evidence" value="ECO:0007669"/>
    <property type="project" value="InterPro"/>
</dbReference>
<evidence type="ECO:0000256" key="4">
    <source>
        <dbReference type="PROSITE-ProRule" id="PRU00094"/>
    </source>
</evidence>
<keyword evidence="3" id="KW-0862">Zinc</keyword>
<evidence type="ECO:0000313" key="7">
    <source>
        <dbReference type="EMBL" id="KAK3366805.1"/>
    </source>
</evidence>
<feature type="region of interest" description="Disordered" evidence="5">
    <location>
        <begin position="1"/>
        <end position="43"/>
    </location>
</feature>
<feature type="compositionally biased region" description="Low complexity" evidence="5">
    <location>
        <begin position="1"/>
        <end position="10"/>
    </location>
</feature>
<dbReference type="InterPro" id="IPR051140">
    <property type="entry name" value="GATA_TF"/>
</dbReference>
<dbReference type="CDD" id="cd00202">
    <property type="entry name" value="ZnF_GATA"/>
    <property type="match status" value="1"/>
</dbReference>
<dbReference type="SUPFAM" id="SSF57716">
    <property type="entry name" value="Glucocorticoid receptor-like (DNA-binding domain)"/>
    <property type="match status" value="1"/>
</dbReference>
<keyword evidence="8" id="KW-1185">Reference proteome</keyword>
<evidence type="ECO:0000256" key="3">
    <source>
        <dbReference type="ARBA" id="ARBA00022833"/>
    </source>
</evidence>
<evidence type="ECO:0000256" key="5">
    <source>
        <dbReference type="SAM" id="MobiDB-lite"/>
    </source>
</evidence>
<reference evidence="7" key="1">
    <citation type="journal article" date="2023" name="Mol. Phylogenet. Evol.">
        <title>Genome-scale phylogeny and comparative genomics of the fungal order Sordariales.</title>
        <authorList>
            <person name="Hensen N."/>
            <person name="Bonometti L."/>
            <person name="Westerberg I."/>
            <person name="Brannstrom I.O."/>
            <person name="Guillou S."/>
            <person name="Cros-Aarteil S."/>
            <person name="Calhoun S."/>
            <person name="Haridas S."/>
            <person name="Kuo A."/>
            <person name="Mondo S."/>
            <person name="Pangilinan J."/>
            <person name="Riley R."/>
            <person name="LaButti K."/>
            <person name="Andreopoulos B."/>
            <person name="Lipzen A."/>
            <person name="Chen C."/>
            <person name="Yan M."/>
            <person name="Daum C."/>
            <person name="Ng V."/>
            <person name="Clum A."/>
            <person name="Steindorff A."/>
            <person name="Ohm R.A."/>
            <person name="Martin F."/>
            <person name="Silar P."/>
            <person name="Natvig D.O."/>
            <person name="Lalanne C."/>
            <person name="Gautier V."/>
            <person name="Ament-Velasquez S.L."/>
            <person name="Kruys A."/>
            <person name="Hutchinson M.I."/>
            <person name="Powell A.J."/>
            <person name="Barry K."/>
            <person name="Miller A.N."/>
            <person name="Grigoriev I.V."/>
            <person name="Debuchy R."/>
            <person name="Gladieux P."/>
            <person name="Hiltunen Thoren M."/>
            <person name="Johannesson H."/>
        </authorList>
    </citation>
    <scope>NUCLEOTIDE SEQUENCE</scope>
    <source>
        <strain evidence="7">CBS 958.72</strain>
    </source>
</reference>
<dbReference type="Pfam" id="PF00320">
    <property type="entry name" value="GATA"/>
    <property type="match status" value="1"/>
</dbReference>
<protein>
    <recommendedName>
        <fullName evidence="6">GATA-type domain-containing protein</fullName>
    </recommendedName>
</protein>
<evidence type="ECO:0000259" key="6">
    <source>
        <dbReference type="PROSITE" id="PS50114"/>
    </source>
</evidence>
<dbReference type="PROSITE" id="PS50114">
    <property type="entry name" value="GATA_ZN_FINGER_2"/>
    <property type="match status" value="1"/>
</dbReference>
<keyword evidence="2 4" id="KW-0863">Zinc-finger</keyword>
<proteinExistence type="predicted"/>
<dbReference type="SMART" id="SM00401">
    <property type="entry name" value="ZnF_GATA"/>
    <property type="match status" value="1"/>
</dbReference>
<name>A0AAE0JZJ2_9PEZI</name>
<organism evidence="7 8">
    <name type="scientific">Lasiosphaeria ovina</name>
    <dbReference type="NCBI Taxonomy" id="92902"/>
    <lineage>
        <taxon>Eukaryota</taxon>
        <taxon>Fungi</taxon>
        <taxon>Dikarya</taxon>
        <taxon>Ascomycota</taxon>
        <taxon>Pezizomycotina</taxon>
        <taxon>Sordariomycetes</taxon>
        <taxon>Sordariomycetidae</taxon>
        <taxon>Sordariales</taxon>
        <taxon>Lasiosphaeriaceae</taxon>
        <taxon>Lasiosphaeria</taxon>
    </lineage>
</organism>
<dbReference type="AlphaFoldDB" id="A0AAE0JZJ2"/>
<feature type="domain" description="GATA-type" evidence="6">
    <location>
        <begin position="163"/>
        <end position="198"/>
    </location>
</feature>
<evidence type="ECO:0000256" key="1">
    <source>
        <dbReference type="ARBA" id="ARBA00022723"/>
    </source>
</evidence>
<dbReference type="GO" id="GO:0008270">
    <property type="term" value="F:zinc ion binding"/>
    <property type="evidence" value="ECO:0007669"/>
    <property type="project" value="UniProtKB-KW"/>
</dbReference>